<evidence type="ECO:0000256" key="17">
    <source>
        <dbReference type="ARBA" id="ARBA00048679"/>
    </source>
</evidence>
<feature type="transmembrane region" description="Helical" evidence="21">
    <location>
        <begin position="484"/>
        <end position="505"/>
    </location>
</feature>
<dbReference type="InterPro" id="IPR011009">
    <property type="entry name" value="Kinase-like_dom_sf"/>
</dbReference>
<evidence type="ECO:0000313" key="25">
    <source>
        <dbReference type="EMBL" id="PKA52274.1"/>
    </source>
</evidence>
<evidence type="ECO:0000256" key="15">
    <source>
        <dbReference type="ARBA" id="ARBA00023180"/>
    </source>
</evidence>
<evidence type="ECO:0000259" key="22">
    <source>
        <dbReference type="PROSITE" id="PS50011"/>
    </source>
</evidence>
<evidence type="ECO:0000256" key="12">
    <source>
        <dbReference type="ARBA" id="ARBA00023136"/>
    </source>
</evidence>
<evidence type="ECO:0000256" key="1">
    <source>
        <dbReference type="ARBA" id="ARBA00004167"/>
    </source>
</evidence>
<keyword evidence="10 18" id="KW-0067">ATP-binding</keyword>
<organism evidence="25 26">
    <name type="scientific">Apostasia shenzhenica</name>
    <dbReference type="NCBI Taxonomy" id="1088818"/>
    <lineage>
        <taxon>Eukaryota</taxon>
        <taxon>Viridiplantae</taxon>
        <taxon>Streptophyta</taxon>
        <taxon>Embryophyta</taxon>
        <taxon>Tracheophyta</taxon>
        <taxon>Spermatophyta</taxon>
        <taxon>Magnoliopsida</taxon>
        <taxon>Liliopsida</taxon>
        <taxon>Asparagales</taxon>
        <taxon>Orchidaceae</taxon>
        <taxon>Apostasioideae</taxon>
        <taxon>Apostasia</taxon>
    </lineage>
</organism>
<keyword evidence="14 25" id="KW-0675">Receptor</keyword>
<dbReference type="InterPro" id="IPR008271">
    <property type="entry name" value="Ser/Thr_kinase_AS"/>
</dbReference>
<evidence type="ECO:0000256" key="11">
    <source>
        <dbReference type="ARBA" id="ARBA00022989"/>
    </source>
</evidence>
<dbReference type="Proteomes" id="UP000236161">
    <property type="component" value="Unassembled WGS sequence"/>
</dbReference>
<dbReference type="Pfam" id="PF00069">
    <property type="entry name" value="Pkinase"/>
    <property type="match status" value="1"/>
</dbReference>
<dbReference type="GO" id="GO:0005524">
    <property type="term" value="F:ATP binding"/>
    <property type="evidence" value="ECO:0007669"/>
    <property type="project" value="UniProtKB-UniRule"/>
</dbReference>
<feature type="domain" description="Protein kinase" evidence="22">
    <location>
        <begin position="582"/>
        <end position="878"/>
    </location>
</feature>
<evidence type="ECO:0000256" key="2">
    <source>
        <dbReference type="ARBA" id="ARBA00022527"/>
    </source>
</evidence>
<evidence type="ECO:0000256" key="19">
    <source>
        <dbReference type="PROSITE-ProRule" id="PRU10141"/>
    </source>
</evidence>
<evidence type="ECO:0000259" key="24">
    <source>
        <dbReference type="PROSITE" id="PS50948"/>
    </source>
</evidence>
<name>A0A2I0A9R7_9ASPA</name>
<evidence type="ECO:0000256" key="14">
    <source>
        <dbReference type="ARBA" id="ARBA00023170"/>
    </source>
</evidence>
<comment type="catalytic activity">
    <reaction evidence="17 18">
        <text>L-seryl-[protein] + ATP = O-phospho-L-seryl-[protein] + ADP + H(+)</text>
        <dbReference type="Rhea" id="RHEA:17989"/>
        <dbReference type="Rhea" id="RHEA-COMP:9863"/>
        <dbReference type="Rhea" id="RHEA-COMP:11604"/>
        <dbReference type="ChEBI" id="CHEBI:15378"/>
        <dbReference type="ChEBI" id="CHEBI:29999"/>
        <dbReference type="ChEBI" id="CHEBI:30616"/>
        <dbReference type="ChEBI" id="CHEBI:83421"/>
        <dbReference type="ChEBI" id="CHEBI:456216"/>
        <dbReference type="EC" id="2.7.11.1"/>
    </reaction>
</comment>
<evidence type="ECO:0000256" key="21">
    <source>
        <dbReference type="SAM" id="Phobius"/>
    </source>
</evidence>
<dbReference type="CDD" id="cd01098">
    <property type="entry name" value="PAN_AP_plant"/>
    <property type="match status" value="1"/>
</dbReference>
<sequence>MTFLMQRSSPSSMDSVVPQVLPWCPALHLSPSTRLLTQEAHLSSYLMSPSLRFLLLFLILLPLPLRRRRTAAAPVFSDVIKQNFTASYIDYIDTNGVFLRSQSSSFSASLVADIPQAPFVFSVLHAPTTTVVWSANNASAVPDSAVLSFRPSGLSLSFPNGSLVWSTGLLQQPAAALRLLDSGNLVLLDAANSTLWQSFDHPTDTILSTQRLNAGAFLSSPAGDYRLLVTDGDAVLLWSNGWQQYWRFSSDARSVRDITAPVANMADSGRGLNLFSSAGETLYEIALPPAELRAMKLESDGRFHVMSYSGNGSTFVETLVAPVGDCDLPASCSVLEICTTQSQGAICNCPPSFSLSQDGSCSPADGSMLAPPSSTCSGDGSEQNGMQFSYRSLGGGVGYFANKFAAPASSGGNLSSCQRICYGNCSCIAFFYVNSSKSCFLVKNKLGSLISTGEDGAFNVGDGYIKIAASPQPPPISGEGSTSLLLPILLPSIAVFFLLIILLFAGNHWRRRRRWPRLHRRSSTRIPPSPMKEVYAGRSTRWPTSTDDEDDESIGDSSDSAEILIPGLPTRLTYADLSAATDNFRTQIGSGGFGEVFRGELPDKTSVAVKRFGAGVNGIHGKREFLTEIAVIGNIHHVNLVRLRGFCSESRRLLVYEYMNRGSLDRSLFFPGGPVLEWQERMEIAVGTARGLAYLHSGCEHKIVHCDVKPENILLHEGGGIKISDFGLAKLIAPEQSALFTTMRGTRGYLAPEWLTNSSISDKTDVYSYGMVLLEIVRGRKNQPAVSRAGGSSCSGGGDVVYFPLAALEMHERGRYLELADPRLEGRVTEEELRRAVKVALCCLHEDPALRPAMAAVVAMLEGTGEVTEPRREALGFLRFYGRGFANYAASAAAAGSSFVVNCSYVSSHELSGPR</sequence>
<dbReference type="Pfam" id="PF08276">
    <property type="entry name" value="PAN_2"/>
    <property type="match status" value="1"/>
</dbReference>
<dbReference type="Gene3D" id="2.90.10.10">
    <property type="entry name" value="Bulb-type lectin domain"/>
    <property type="match status" value="1"/>
</dbReference>
<comment type="subcellular location">
    <subcellularLocation>
        <location evidence="1">Membrane</location>
        <topology evidence="1">Single-pass membrane protein</topology>
    </subcellularLocation>
</comment>
<gene>
    <name evidence="25" type="ORF">AXF42_Ash010170</name>
</gene>
<keyword evidence="15" id="KW-0325">Glycoprotein</keyword>
<dbReference type="GO" id="GO:0106310">
    <property type="term" value="F:protein serine kinase activity"/>
    <property type="evidence" value="ECO:0007669"/>
    <property type="project" value="RHEA"/>
</dbReference>
<keyword evidence="6" id="KW-0732">Signal</keyword>
<feature type="domain" description="Bulb-type lectin" evidence="23">
    <location>
        <begin position="83"/>
        <end position="200"/>
    </location>
</feature>
<dbReference type="SUPFAM" id="SSF56112">
    <property type="entry name" value="Protein kinase-like (PK-like)"/>
    <property type="match status" value="1"/>
</dbReference>
<protein>
    <recommendedName>
        <fullName evidence="18">Receptor-like serine/threonine-protein kinase</fullName>
        <ecNumber evidence="18">2.7.11.1</ecNumber>
    </recommendedName>
</protein>
<dbReference type="InterPro" id="IPR000719">
    <property type="entry name" value="Prot_kinase_dom"/>
</dbReference>
<dbReference type="EC" id="2.7.11.1" evidence="18"/>
<dbReference type="EMBL" id="KZ452008">
    <property type="protein sequence ID" value="PKA52274.1"/>
    <property type="molecule type" value="Genomic_DNA"/>
</dbReference>
<dbReference type="FunFam" id="1.10.510.10:FF:000621">
    <property type="entry name" value="Serine/threonine-protein kinase"/>
    <property type="match status" value="1"/>
</dbReference>
<evidence type="ECO:0000256" key="6">
    <source>
        <dbReference type="ARBA" id="ARBA00022729"/>
    </source>
</evidence>
<evidence type="ECO:0000259" key="23">
    <source>
        <dbReference type="PROSITE" id="PS50927"/>
    </source>
</evidence>
<dbReference type="PROSITE" id="PS00108">
    <property type="entry name" value="PROTEIN_KINASE_ST"/>
    <property type="match status" value="1"/>
</dbReference>
<keyword evidence="13" id="KW-1015">Disulfide bond</keyword>
<keyword evidence="12 21" id="KW-0472">Membrane</keyword>
<dbReference type="GO" id="GO:0030246">
    <property type="term" value="F:carbohydrate binding"/>
    <property type="evidence" value="ECO:0007669"/>
    <property type="project" value="UniProtKB-KW"/>
</dbReference>
<feature type="region of interest" description="Disordered" evidence="20">
    <location>
        <begin position="529"/>
        <end position="558"/>
    </location>
</feature>
<dbReference type="Pfam" id="PF01453">
    <property type="entry name" value="B_lectin"/>
    <property type="match status" value="1"/>
</dbReference>
<keyword evidence="7 25" id="KW-0430">Lectin</keyword>
<evidence type="ECO:0000256" key="18">
    <source>
        <dbReference type="PIRNR" id="PIRNR000641"/>
    </source>
</evidence>
<dbReference type="InterPro" id="IPR051343">
    <property type="entry name" value="G-type_lectin_kinases/EP1-like"/>
</dbReference>
<keyword evidence="8 18" id="KW-0547">Nucleotide-binding</keyword>
<dbReference type="PROSITE" id="PS50948">
    <property type="entry name" value="PAN"/>
    <property type="match status" value="1"/>
</dbReference>
<keyword evidence="2 18" id="KW-0723">Serine/threonine-protein kinase</keyword>
<evidence type="ECO:0000313" key="26">
    <source>
        <dbReference type="Proteomes" id="UP000236161"/>
    </source>
</evidence>
<proteinExistence type="inferred from homology"/>
<dbReference type="SUPFAM" id="SSF51110">
    <property type="entry name" value="alpha-D-mannose-specific plant lectins"/>
    <property type="match status" value="1"/>
</dbReference>
<dbReference type="AlphaFoldDB" id="A0A2I0A9R7"/>
<keyword evidence="4 18" id="KW-0808">Transferase</keyword>
<dbReference type="CDD" id="cd14066">
    <property type="entry name" value="STKc_IRAK"/>
    <property type="match status" value="1"/>
</dbReference>
<evidence type="ECO:0000256" key="16">
    <source>
        <dbReference type="ARBA" id="ARBA00047899"/>
    </source>
</evidence>
<evidence type="ECO:0000256" key="8">
    <source>
        <dbReference type="ARBA" id="ARBA00022741"/>
    </source>
</evidence>
<dbReference type="GO" id="GO:0004674">
    <property type="term" value="F:protein serine/threonine kinase activity"/>
    <property type="evidence" value="ECO:0007669"/>
    <property type="project" value="UniProtKB-KW"/>
</dbReference>
<dbReference type="PROSITE" id="PS50011">
    <property type="entry name" value="PROTEIN_KINASE_DOM"/>
    <property type="match status" value="1"/>
</dbReference>
<feature type="binding site" evidence="19">
    <location>
        <position position="610"/>
    </location>
    <ligand>
        <name>ATP</name>
        <dbReference type="ChEBI" id="CHEBI:30616"/>
    </ligand>
</feature>
<evidence type="ECO:0000256" key="4">
    <source>
        <dbReference type="ARBA" id="ARBA00022679"/>
    </source>
</evidence>
<dbReference type="Gene3D" id="3.30.200.20">
    <property type="entry name" value="Phosphorylase Kinase, domain 1"/>
    <property type="match status" value="1"/>
</dbReference>
<dbReference type="InterPro" id="IPR036426">
    <property type="entry name" value="Bulb-type_lectin_dom_sf"/>
</dbReference>
<dbReference type="PROSITE" id="PS00107">
    <property type="entry name" value="PROTEIN_KINASE_ATP"/>
    <property type="match status" value="1"/>
</dbReference>
<evidence type="ECO:0000256" key="10">
    <source>
        <dbReference type="ARBA" id="ARBA00022840"/>
    </source>
</evidence>
<evidence type="ECO:0000256" key="7">
    <source>
        <dbReference type="ARBA" id="ARBA00022734"/>
    </source>
</evidence>
<dbReference type="OrthoDB" id="1530339at2759"/>
<evidence type="ECO:0000256" key="5">
    <source>
        <dbReference type="ARBA" id="ARBA00022692"/>
    </source>
</evidence>
<evidence type="ECO:0000256" key="3">
    <source>
        <dbReference type="ARBA" id="ARBA00022536"/>
    </source>
</evidence>
<keyword evidence="3" id="KW-0245">EGF-like domain</keyword>
<dbReference type="SMART" id="SM00220">
    <property type="entry name" value="S_TKc"/>
    <property type="match status" value="1"/>
</dbReference>
<dbReference type="Gene3D" id="1.10.510.10">
    <property type="entry name" value="Transferase(Phosphotransferase) domain 1"/>
    <property type="match status" value="1"/>
</dbReference>
<dbReference type="InterPro" id="IPR017441">
    <property type="entry name" value="Protein_kinase_ATP_BS"/>
</dbReference>
<dbReference type="GO" id="GO:0016020">
    <property type="term" value="C:membrane"/>
    <property type="evidence" value="ECO:0007669"/>
    <property type="project" value="UniProtKB-SubCell"/>
</dbReference>
<dbReference type="PANTHER" id="PTHR47976:SF60">
    <property type="entry name" value="RECEPTOR-LIKE SERINE_THREONINE-PROTEIN KINASE"/>
    <property type="match status" value="1"/>
</dbReference>
<dbReference type="CDD" id="cd00028">
    <property type="entry name" value="B_lectin"/>
    <property type="match status" value="1"/>
</dbReference>
<comment type="catalytic activity">
    <reaction evidence="16 18">
        <text>L-threonyl-[protein] + ATP = O-phospho-L-threonyl-[protein] + ADP + H(+)</text>
        <dbReference type="Rhea" id="RHEA:46608"/>
        <dbReference type="Rhea" id="RHEA-COMP:11060"/>
        <dbReference type="Rhea" id="RHEA-COMP:11605"/>
        <dbReference type="ChEBI" id="CHEBI:15378"/>
        <dbReference type="ChEBI" id="CHEBI:30013"/>
        <dbReference type="ChEBI" id="CHEBI:30616"/>
        <dbReference type="ChEBI" id="CHEBI:61977"/>
        <dbReference type="ChEBI" id="CHEBI:456216"/>
        <dbReference type="EC" id="2.7.11.1"/>
    </reaction>
</comment>
<feature type="domain" description="Apple" evidence="24">
    <location>
        <begin position="376"/>
        <end position="465"/>
    </location>
</feature>
<dbReference type="InterPro" id="IPR001480">
    <property type="entry name" value="Bulb-type_lectin_dom"/>
</dbReference>
<comment type="similarity">
    <text evidence="18">Belongs to the protein kinase superfamily. Ser/Thr protein kinase family.</text>
</comment>
<keyword evidence="11 21" id="KW-1133">Transmembrane helix</keyword>
<dbReference type="InterPro" id="IPR024171">
    <property type="entry name" value="SRK-like_kinase"/>
</dbReference>
<dbReference type="PANTHER" id="PTHR47976">
    <property type="entry name" value="G-TYPE LECTIN S-RECEPTOR-LIKE SERINE/THREONINE-PROTEIN KINASE SD2-5"/>
    <property type="match status" value="1"/>
</dbReference>
<accession>A0A2I0A9R7</accession>
<dbReference type="InterPro" id="IPR003609">
    <property type="entry name" value="Pan_app"/>
</dbReference>
<reference evidence="25 26" key="1">
    <citation type="journal article" date="2017" name="Nature">
        <title>The Apostasia genome and the evolution of orchids.</title>
        <authorList>
            <person name="Zhang G.Q."/>
            <person name="Liu K.W."/>
            <person name="Li Z."/>
            <person name="Lohaus R."/>
            <person name="Hsiao Y.Y."/>
            <person name="Niu S.C."/>
            <person name="Wang J.Y."/>
            <person name="Lin Y.C."/>
            <person name="Xu Q."/>
            <person name="Chen L.J."/>
            <person name="Yoshida K."/>
            <person name="Fujiwara S."/>
            <person name="Wang Z.W."/>
            <person name="Zhang Y.Q."/>
            <person name="Mitsuda N."/>
            <person name="Wang M."/>
            <person name="Liu G.H."/>
            <person name="Pecoraro L."/>
            <person name="Huang H.X."/>
            <person name="Xiao X.J."/>
            <person name="Lin M."/>
            <person name="Wu X.Y."/>
            <person name="Wu W.L."/>
            <person name="Chen Y.Y."/>
            <person name="Chang S.B."/>
            <person name="Sakamoto S."/>
            <person name="Ohme-Takagi M."/>
            <person name="Yagi M."/>
            <person name="Zeng S.J."/>
            <person name="Shen C.Y."/>
            <person name="Yeh C.M."/>
            <person name="Luo Y.B."/>
            <person name="Tsai W.C."/>
            <person name="Van de Peer Y."/>
            <person name="Liu Z.J."/>
        </authorList>
    </citation>
    <scope>NUCLEOTIDE SEQUENCE [LARGE SCALE GENOMIC DNA]</scope>
    <source>
        <strain evidence="26">cv. Shenzhen</strain>
        <tissue evidence="25">Stem</tissue>
    </source>
</reference>
<keyword evidence="5 21" id="KW-0812">Transmembrane</keyword>
<keyword evidence="9 18" id="KW-0418">Kinase</keyword>
<keyword evidence="26" id="KW-1185">Reference proteome</keyword>
<dbReference type="PIRSF" id="PIRSF000641">
    <property type="entry name" value="SRK"/>
    <property type="match status" value="1"/>
</dbReference>
<dbReference type="STRING" id="1088818.A0A2I0A9R7"/>
<evidence type="ECO:0000256" key="13">
    <source>
        <dbReference type="ARBA" id="ARBA00023157"/>
    </source>
</evidence>
<dbReference type="PROSITE" id="PS50927">
    <property type="entry name" value="BULB_LECTIN"/>
    <property type="match status" value="1"/>
</dbReference>
<dbReference type="GO" id="GO:0051707">
    <property type="term" value="P:response to other organism"/>
    <property type="evidence" value="ECO:0007669"/>
    <property type="project" value="UniProtKB-ARBA"/>
</dbReference>
<dbReference type="FunFam" id="3.30.200.20:FF:000178">
    <property type="entry name" value="serine/threonine-protein kinase PBS1-like"/>
    <property type="match status" value="1"/>
</dbReference>
<dbReference type="SMART" id="SM00108">
    <property type="entry name" value="B_lectin"/>
    <property type="match status" value="1"/>
</dbReference>
<evidence type="ECO:0000256" key="9">
    <source>
        <dbReference type="ARBA" id="ARBA00022777"/>
    </source>
</evidence>
<evidence type="ECO:0000256" key="20">
    <source>
        <dbReference type="SAM" id="MobiDB-lite"/>
    </source>
</evidence>